<feature type="transmembrane region" description="Helical" evidence="9">
    <location>
        <begin position="379"/>
        <end position="401"/>
    </location>
</feature>
<feature type="transmembrane region" description="Helical" evidence="9">
    <location>
        <begin position="407"/>
        <end position="426"/>
    </location>
</feature>
<feature type="transmembrane region" description="Helical" evidence="9">
    <location>
        <begin position="20"/>
        <end position="44"/>
    </location>
</feature>
<feature type="transmembrane region" description="Helical" evidence="9">
    <location>
        <begin position="85"/>
        <end position="104"/>
    </location>
</feature>
<dbReference type="InterPro" id="IPR036259">
    <property type="entry name" value="MFS_trans_sf"/>
</dbReference>
<dbReference type="RefSeq" id="WP_179828569.1">
    <property type="nucleotide sequence ID" value="NZ_JACCFS010000001.1"/>
</dbReference>
<dbReference type="SUPFAM" id="SSF103473">
    <property type="entry name" value="MFS general substrate transporter"/>
    <property type="match status" value="1"/>
</dbReference>
<evidence type="ECO:0000256" key="1">
    <source>
        <dbReference type="ARBA" id="ARBA00004651"/>
    </source>
</evidence>
<dbReference type="InterPro" id="IPR006043">
    <property type="entry name" value="NCS2"/>
</dbReference>
<evidence type="ECO:0000256" key="2">
    <source>
        <dbReference type="ARBA" id="ARBA00008821"/>
    </source>
</evidence>
<dbReference type="NCBIfam" id="NF037981">
    <property type="entry name" value="NCS2_1"/>
    <property type="match status" value="1"/>
</dbReference>
<keyword evidence="11" id="KW-1185">Reference proteome</keyword>
<sequence length="480" mass="48427">MSIPQNPGPESAPEDERPRAGLMVVYGFQHILAMYAGVVTPPIIVGSVVGLSTAEMGILISAALLVSGLATLLQTMGVWRFGARLPSVIGISFVPVSAMVGIAGESGLPTVFGAALVAGVFGLCVVPVMASLIRFFPPVVTGSVITIIGVSLFPVAVGWITENNETGVPTTGGLALAGTTLLLVLLLAWILPGVWSRMAVLGGLVLGTAVAAAFGRVDFSAVGEGAIFSFGRPFHFGPPEFQAAAIITMCVVMLVILTEGVADILAVGEIVGARMDGRRLADGLRVDALASIVGPLLNTFPGSTFSQNVGLVALTRVRSRYVVAVGGLILITLGLFPVLGRIVAMVPSPVLGGAGLVLFGSVAAAGIRTLAAVEYDGNMNLIIVAVALAFGTIPLAAPGFYEGFPSWAAMILSSGIVAGAVAALVLNACFNILGRKDGGAGATEPADAAGTAEAAEAAESTDATGTAKVGKRPSGSTPQE</sequence>
<dbReference type="InterPro" id="IPR017588">
    <property type="entry name" value="UacT-like"/>
</dbReference>
<dbReference type="EMBL" id="JACCFS010000001">
    <property type="protein sequence ID" value="NYJ37657.1"/>
    <property type="molecule type" value="Genomic_DNA"/>
</dbReference>
<dbReference type="AlphaFoldDB" id="A0A7Z0ESW1"/>
<evidence type="ECO:0000256" key="5">
    <source>
        <dbReference type="ARBA" id="ARBA00022692"/>
    </source>
</evidence>
<evidence type="ECO:0000256" key="6">
    <source>
        <dbReference type="ARBA" id="ARBA00022989"/>
    </source>
</evidence>
<name>A0A7Z0ESW1_9ACTN</name>
<dbReference type="Proteomes" id="UP000572051">
    <property type="component" value="Unassembled WGS sequence"/>
</dbReference>
<evidence type="ECO:0000256" key="8">
    <source>
        <dbReference type="SAM" id="MobiDB-lite"/>
    </source>
</evidence>
<dbReference type="PANTHER" id="PTHR42810:SF4">
    <property type="entry name" value="URIC ACID TRANSPORTER UACT"/>
    <property type="match status" value="1"/>
</dbReference>
<feature type="transmembrane region" description="Helical" evidence="9">
    <location>
        <begin position="139"/>
        <end position="160"/>
    </location>
</feature>
<keyword evidence="4" id="KW-1003">Cell membrane</keyword>
<feature type="transmembrane region" description="Helical" evidence="9">
    <location>
        <begin position="110"/>
        <end position="132"/>
    </location>
</feature>
<proteinExistence type="inferred from homology"/>
<evidence type="ECO:0000256" key="7">
    <source>
        <dbReference type="ARBA" id="ARBA00023136"/>
    </source>
</evidence>
<keyword evidence="3" id="KW-0813">Transport</keyword>
<comment type="subcellular location">
    <subcellularLocation>
        <location evidence="1">Cell membrane</location>
        <topology evidence="1">Multi-pass membrane protein</topology>
    </subcellularLocation>
</comment>
<feature type="region of interest" description="Disordered" evidence="8">
    <location>
        <begin position="439"/>
        <end position="480"/>
    </location>
</feature>
<dbReference type="PROSITE" id="PS01116">
    <property type="entry name" value="XANTH_URACIL_PERMASE"/>
    <property type="match status" value="1"/>
</dbReference>
<accession>A0A7Z0ESW1</accession>
<evidence type="ECO:0000256" key="9">
    <source>
        <dbReference type="SAM" id="Phobius"/>
    </source>
</evidence>
<gene>
    <name evidence="10" type="ORF">HNR10_005538</name>
</gene>
<comment type="similarity">
    <text evidence="2">Belongs to the nucleobase:cation symporter-2 (NCS2) (TC 2.A.40) family.</text>
</comment>
<keyword evidence="5 9" id="KW-0812">Transmembrane</keyword>
<comment type="caution">
    <text evidence="10">The sequence shown here is derived from an EMBL/GenBank/DDBJ whole genome shotgun (WGS) entry which is preliminary data.</text>
</comment>
<evidence type="ECO:0000313" key="11">
    <source>
        <dbReference type="Proteomes" id="UP000572051"/>
    </source>
</evidence>
<protein>
    <submittedName>
        <fullName evidence="10">Xanthine permease</fullName>
    </submittedName>
</protein>
<reference evidence="10 11" key="1">
    <citation type="submission" date="2020-07" db="EMBL/GenBank/DDBJ databases">
        <title>Sequencing the genomes of 1000 actinobacteria strains.</title>
        <authorList>
            <person name="Klenk H.-P."/>
        </authorList>
    </citation>
    <scope>NUCLEOTIDE SEQUENCE [LARGE SCALE GENOMIC DNA]</scope>
    <source>
        <strain evidence="10 11">DSM 44442</strain>
    </source>
</reference>
<dbReference type="GO" id="GO:0042907">
    <property type="term" value="F:xanthine transmembrane transporter activity"/>
    <property type="evidence" value="ECO:0007669"/>
    <property type="project" value="TreeGrafter"/>
</dbReference>
<evidence type="ECO:0000256" key="3">
    <source>
        <dbReference type="ARBA" id="ARBA00022448"/>
    </source>
</evidence>
<feature type="transmembrane region" description="Helical" evidence="9">
    <location>
        <begin position="172"/>
        <end position="191"/>
    </location>
</feature>
<feature type="compositionally biased region" description="Low complexity" evidence="8">
    <location>
        <begin position="442"/>
        <end position="467"/>
    </location>
</feature>
<evidence type="ECO:0000313" key="10">
    <source>
        <dbReference type="EMBL" id="NYJ37657.1"/>
    </source>
</evidence>
<feature type="transmembrane region" description="Helical" evidence="9">
    <location>
        <begin position="321"/>
        <end position="344"/>
    </location>
</feature>
<keyword evidence="7 9" id="KW-0472">Membrane</keyword>
<dbReference type="NCBIfam" id="TIGR03173">
    <property type="entry name" value="pbuX"/>
    <property type="match status" value="1"/>
</dbReference>
<dbReference type="InterPro" id="IPR006042">
    <property type="entry name" value="Xan_ur_permease"/>
</dbReference>
<dbReference type="PANTHER" id="PTHR42810">
    <property type="entry name" value="PURINE PERMEASE C1399.01C-RELATED"/>
    <property type="match status" value="1"/>
</dbReference>
<feature type="transmembrane region" description="Helical" evidence="9">
    <location>
        <begin position="56"/>
        <end position="73"/>
    </location>
</feature>
<evidence type="ECO:0000256" key="4">
    <source>
        <dbReference type="ARBA" id="ARBA00022475"/>
    </source>
</evidence>
<dbReference type="GO" id="GO:0005886">
    <property type="term" value="C:plasma membrane"/>
    <property type="evidence" value="ECO:0007669"/>
    <property type="project" value="UniProtKB-SubCell"/>
</dbReference>
<dbReference type="NCBIfam" id="TIGR00801">
    <property type="entry name" value="ncs2"/>
    <property type="match status" value="1"/>
</dbReference>
<feature type="transmembrane region" description="Helical" evidence="9">
    <location>
        <begin position="243"/>
        <end position="268"/>
    </location>
</feature>
<organism evidence="10 11">
    <name type="scientific">Nocardiopsis aegyptia</name>
    <dbReference type="NCBI Taxonomy" id="220378"/>
    <lineage>
        <taxon>Bacteria</taxon>
        <taxon>Bacillati</taxon>
        <taxon>Actinomycetota</taxon>
        <taxon>Actinomycetes</taxon>
        <taxon>Streptosporangiales</taxon>
        <taxon>Nocardiopsidaceae</taxon>
        <taxon>Nocardiopsis</taxon>
    </lineage>
</organism>
<feature type="transmembrane region" description="Helical" evidence="9">
    <location>
        <begin position="350"/>
        <end position="367"/>
    </location>
</feature>
<dbReference type="Pfam" id="PF00860">
    <property type="entry name" value="Xan_ur_permease"/>
    <property type="match status" value="1"/>
</dbReference>
<keyword evidence="6 9" id="KW-1133">Transmembrane helix</keyword>